<feature type="transmembrane region" description="Helical" evidence="7">
    <location>
        <begin position="158"/>
        <end position="177"/>
    </location>
</feature>
<protein>
    <recommendedName>
        <fullName evidence="10">Metal ABC transporter permease</fullName>
    </recommendedName>
</protein>
<dbReference type="RefSeq" id="WP_010033743.1">
    <property type="nucleotide sequence ID" value="NZ_CP025958.1"/>
</dbReference>
<feature type="transmembrane region" description="Helical" evidence="7">
    <location>
        <begin position="82"/>
        <end position="104"/>
    </location>
</feature>
<keyword evidence="9" id="KW-1185">Reference proteome</keyword>
<feature type="transmembrane region" description="Helical" evidence="7">
    <location>
        <begin position="26"/>
        <end position="45"/>
    </location>
</feature>
<evidence type="ECO:0000256" key="6">
    <source>
        <dbReference type="RuleBase" id="RU003943"/>
    </source>
</evidence>
<name>A0A2Z3H4N2_9BACT</name>
<dbReference type="EMBL" id="CP025958">
    <property type="protein sequence ID" value="AWM38075.1"/>
    <property type="molecule type" value="Genomic_DNA"/>
</dbReference>
<feature type="transmembrane region" description="Helical" evidence="7">
    <location>
        <begin position="116"/>
        <end position="138"/>
    </location>
</feature>
<dbReference type="OrthoDB" id="9778117at2"/>
<evidence type="ECO:0000256" key="4">
    <source>
        <dbReference type="ARBA" id="ARBA00022989"/>
    </source>
</evidence>
<dbReference type="InterPro" id="IPR037294">
    <property type="entry name" value="ABC_BtuC-like"/>
</dbReference>
<keyword evidence="5 7" id="KW-0472">Membrane</keyword>
<comment type="subcellular location">
    <subcellularLocation>
        <location evidence="6">Cell membrane</location>
        <topology evidence="6">Multi-pass membrane protein</topology>
    </subcellularLocation>
    <subcellularLocation>
        <location evidence="1">Membrane</location>
        <topology evidence="1">Multi-pass membrane protein</topology>
    </subcellularLocation>
</comment>
<evidence type="ECO:0000256" key="5">
    <source>
        <dbReference type="ARBA" id="ARBA00023136"/>
    </source>
</evidence>
<dbReference type="Proteomes" id="UP000245802">
    <property type="component" value="Chromosome"/>
</dbReference>
<feature type="transmembrane region" description="Helical" evidence="7">
    <location>
        <begin position="282"/>
        <end position="301"/>
    </location>
</feature>
<evidence type="ECO:0000256" key="1">
    <source>
        <dbReference type="ARBA" id="ARBA00004141"/>
    </source>
</evidence>
<sequence>MPEACIADALGWVAHAAGTHLFVVKGILALLVVCSLCGSVGAMVVGNRMAFFSDAMAHCAFAGVALGFLSVLVLGTDNKATAAWLVPLVMVAFGVLVGVGMILVRERTGLAHDTVIGVFFALALGFGAMLTKMVQNVSSVNLETFLFGSLVLVDELDLVYLCVVLALMCALFLWRYNQLMFASFNPSLARTRRMSVTLNNYLFIILLALVVNLSIKAVGALLINALLIVPAAAAANVSRTLRQMFWLTIAFCLGAGGLGYWLSSQFTISVGNQRVDFSPSGTIVVVSVAGFFLSMAAVAAWNRFAPIFGGRQFQQFHRHGPDDPCGDDHPFGQCP</sequence>
<dbReference type="GO" id="GO:0010043">
    <property type="term" value="P:response to zinc ion"/>
    <property type="evidence" value="ECO:0007669"/>
    <property type="project" value="TreeGrafter"/>
</dbReference>
<evidence type="ECO:0000256" key="7">
    <source>
        <dbReference type="SAM" id="Phobius"/>
    </source>
</evidence>
<dbReference type="InterPro" id="IPR001626">
    <property type="entry name" value="ABC_TroCD"/>
</dbReference>
<dbReference type="GO" id="GO:0043190">
    <property type="term" value="C:ATP-binding cassette (ABC) transporter complex"/>
    <property type="evidence" value="ECO:0007669"/>
    <property type="project" value="InterPro"/>
</dbReference>
<reference evidence="8 9" key="1">
    <citation type="submission" date="2018-01" db="EMBL/GenBank/DDBJ databases">
        <title>G. obscuriglobus.</title>
        <authorList>
            <person name="Franke J."/>
            <person name="Blomberg W."/>
            <person name="Selmecki A."/>
        </authorList>
    </citation>
    <scope>NUCLEOTIDE SEQUENCE [LARGE SCALE GENOMIC DNA]</scope>
    <source>
        <strain evidence="8 9">DSM 5831</strain>
    </source>
</reference>
<dbReference type="SUPFAM" id="SSF81345">
    <property type="entry name" value="ABC transporter involved in vitamin B12 uptake, BtuC"/>
    <property type="match status" value="1"/>
</dbReference>
<dbReference type="Gene3D" id="1.10.3470.10">
    <property type="entry name" value="ABC transporter involved in vitamin B12 uptake, BtuC"/>
    <property type="match status" value="1"/>
</dbReference>
<gene>
    <name evidence="8" type="ORF">C1280_14455</name>
</gene>
<dbReference type="AlphaFoldDB" id="A0A2Z3H4N2"/>
<organism evidence="8 9">
    <name type="scientific">Gemmata obscuriglobus</name>
    <dbReference type="NCBI Taxonomy" id="114"/>
    <lineage>
        <taxon>Bacteria</taxon>
        <taxon>Pseudomonadati</taxon>
        <taxon>Planctomycetota</taxon>
        <taxon>Planctomycetia</taxon>
        <taxon>Gemmatales</taxon>
        <taxon>Gemmataceae</taxon>
        <taxon>Gemmata</taxon>
    </lineage>
</organism>
<dbReference type="Pfam" id="PF00950">
    <property type="entry name" value="ABC-3"/>
    <property type="match status" value="1"/>
</dbReference>
<feature type="transmembrane region" description="Helical" evidence="7">
    <location>
        <begin position="57"/>
        <end position="76"/>
    </location>
</feature>
<evidence type="ECO:0008006" key="10">
    <source>
        <dbReference type="Google" id="ProtNLM"/>
    </source>
</evidence>
<dbReference type="KEGG" id="gog:C1280_14455"/>
<accession>A0A2Z3H4N2</accession>
<feature type="transmembrane region" description="Helical" evidence="7">
    <location>
        <begin position="244"/>
        <end position="262"/>
    </location>
</feature>
<keyword evidence="4 7" id="KW-1133">Transmembrane helix</keyword>
<evidence type="ECO:0000256" key="3">
    <source>
        <dbReference type="ARBA" id="ARBA00022692"/>
    </source>
</evidence>
<feature type="transmembrane region" description="Helical" evidence="7">
    <location>
        <begin position="221"/>
        <end position="237"/>
    </location>
</feature>
<evidence type="ECO:0000313" key="8">
    <source>
        <dbReference type="EMBL" id="AWM38075.1"/>
    </source>
</evidence>
<feature type="transmembrane region" description="Helical" evidence="7">
    <location>
        <begin position="198"/>
        <end position="215"/>
    </location>
</feature>
<keyword evidence="3 6" id="KW-0812">Transmembrane</keyword>
<dbReference type="PANTHER" id="PTHR30477">
    <property type="entry name" value="ABC-TRANSPORTER METAL-BINDING PROTEIN"/>
    <property type="match status" value="1"/>
</dbReference>
<dbReference type="PANTHER" id="PTHR30477:SF18">
    <property type="entry name" value="METAL TRANSPORT SYSTEM MEMBRANE PROTEIN CT_417-RELATED"/>
    <property type="match status" value="1"/>
</dbReference>
<dbReference type="GO" id="GO:0055085">
    <property type="term" value="P:transmembrane transport"/>
    <property type="evidence" value="ECO:0007669"/>
    <property type="project" value="InterPro"/>
</dbReference>
<evidence type="ECO:0000256" key="2">
    <source>
        <dbReference type="ARBA" id="ARBA00008034"/>
    </source>
</evidence>
<comment type="similarity">
    <text evidence="2 6">Belongs to the ABC-3 integral membrane protein family.</text>
</comment>
<proteinExistence type="inferred from homology"/>
<keyword evidence="6" id="KW-0813">Transport</keyword>
<evidence type="ECO:0000313" key="9">
    <source>
        <dbReference type="Proteomes" id="UP000245802"/>
    </source>
</evidence>